<dbReference type="GO" id="GO:0004721">
    <property type="term" value="F:phosphoprotein phosphatase activity"/>
    <property type="evidence" value="ECO:0007669"/>
    <property type="project" value="InterPro"/>
</dbReference>
<dbReference type="Pfam" id="PF13350">
    <property type="entry name" value="Y_phosphatase3"/>
    <property type="match status" value="1"/>
</dbReference>
<evidence type="ECO:0008006" key="3">
    <source>
        <dbReference type="Google" id="ProtNLM"/>
    </source>
</evidence>
<dbReference type="OrthoDB" id="449382at2759"/>
<name>A0A5N6TFD8_ASPAV</name>
<dbReference type="SUPFAM" id="SSF52799">
    <property type="entry name" value="(Phosphotyrosine protein) phosphatases II"/>
    <property type="match status" value="1"/>
</dbReference>
<dbReference type="AlphaFoldDB" id="A0A5N6TFD8"/>
<protein>
    <recommendedName>
        <fullName evidence="3">Tyrosine phosphatase family-domain-containing protein</fullName>
    </recommendedName>
</protein>
<dbReference type="InterPro" id="IPR026893">
    <property type="entry name" value="Tyr/Ser_Pase_IphP-type"/>
</dbReference>
<reference evidence="1 2" key="1">
    <citation type="submission" date="2019-04" db="EMBL/GenBank/DDBJ databases">
        <title>Friends and foes A comparative genomics study of 23 Aspergillus species from section Flavi.</title>
        <authorList>
            <consortium name="DOE Joint Genome Institute"/>
            <person name="Kjaerbolling I."/>
            <person name="Vesth T."/>
            <person name="Frisvad J.C."/>
            <person name="Nybo J.L."/>
            <person name="Theobald S."/>
            <person name="Kildgaard S."/>
            <person name="Isbrandt T."/>
            <person name="Kuo A."/>
            <person name="Sato A."/>
            <person name="Lyhne E.K."/>
            <person name="Kogle M.E."/>
            <person name="Wiebenga A."/>
            <person name="Kun R.S."/>
            <person name="Lubbers R.J."/>
            <person name="Makela M.R."/>
            <person name="Barry K."/>
            <person name="Chovatia M."/>
            <person name="Clum A."/>
            <person name="Daum C."/>
            <person name="Haridas S."/>
            <person name="He G."/>
            <person name="LaButti K."/>
            <person name="Lipzen A."/>
            <person name="Mondo S."/>
            <person name="Riley R."/>
            <person name="Salamov A."/>
            <person name="Simmons B.A."/>
            <person name="Magnuson J.K."/>
            <person name="Henrissat B."/>
            <person name="Mortensen U.H."/>
            <person name="Larsen T.O."/>
            <person name="Devries R.P."/>
            <person name="Grigoriev I.V."/>
            <person name="Machida M."/>
            <person name="Baker S.E."/>
            <person name="Andersen M.R."/>
        </authorList>
    </citation>
    <scope>NUCLEOTIDE SEQUENCE [LARGE SCALE GENOMIC DNA]</scope>
    <source>
        <strain evidence="1 2">IBT 18842</strain>
    </source>
</reference>
<organism evidence="1 2">
    <name type="scientific">Aspergillus avenaceus</name>
    <dbReference type="NCBI Taxonomy" id="36643"/>
    <lineage>
        <taxon>Eukaryota</taxon>
        <taxon>Fungi</taxon>
        <taxon>Dikarya</taxon>
        <taxon>Ascomycota</taxon>
        <taxon>Pezizomycotina</taxon>
        <taxon>Eurotiomycetes</taxon>
        <taxon>Eurotiomycetidae</taxon>
        <taxon>Eurotiales</taxon>
        <taxon>Aspergillaceae</taxon>
        <taxon>Aspergillus</taxon>
        <taxon>Aspergillus subgen. Circumdati</taxon>
    </lineage>
</organism>
<keyword evidence="2" id="KW-1185">Reference proteome</keyword>
<evidence type="ECO:0000313" key="2">
    <source>
        <dbReference type="Proteomes" id="UP000325780"/>
    </source>
</evidence>
<dbReference type="EMBL" id="ML742429">
    <property type="protein sequence ID" value="KAE8144821.1"/>
    <property type="molecule type" value="Genomic_DNA"/>
</dbReference>
<dbReference type="Gene3D" id="3.90.190.10">
    <property type="entry name" value="Protein tyrosine phosphatase superfamily"/>
    <property type="match status" value="1"/>
</dbReference>
<proteinExistence type="predicted"/>
<dbReference type="Proteomes" id="UP000325780">
    <property type="component" value="Unassembled WGS sequence"/>
</dbReference>
<evidence type="ECO:0000313" key="1">
    <source>
        <dbReference type="EMBL" id="KAE8144821.1"/>
    </source>
</evidence>
<dbReference type="InterPro" id="IPR029021">
    <property type="entry name" value="Prot-tyrosine_phosphatase-like"/>
</dbReference>
<accession>A0A5N6TFD8</accession>
<sequence length="134" mass="14957">MAQAYNLPEILATDIRNEIPSQIVHSIISQPPFIVIPGLFNIRDISNDSTYLRCGYAYRSGVLSSISDQGKSALHDLNITTVFDLRRLDERTKSPAPVIDGVEIIWEPYTRDPGKIDFRDFEQGDQAASGFEGV</sequence>
<gene>
    <name evidence="1" type="ORF">BDV25DRAFT_145237</name>
</gene>